<dbReference type="STRING" id="56107.Cylst_3280"/>
<gene>
    <name evidence="2" type="ORF">Cylst_3280</name>
</gene>
<organism evidence="2 3">
    <name type="scientific">Cylindrospermum stagnale PCC 7417</name>
    <dbReference type="NCBI Taxonomy" id="56107"/>
    <lineage>
        <taxon>Bacteria</taxon>
        <taxon>Bacillati</taxon>
        <taxon>Cyanobacteriota</taxon>
        <taxon>Cyanophyceae</taxon>
        <taxon>Nostocales</taxon>
        <taxon>Nostocaceae</taxon>
        <taxon>Cylindrospermum</taxon>
    </lineage>
</organism>
<keyword evidence="3" id="KW-1185">Reference proteome</keyword>
<dbReference type="eggNOG" id="ENOG50335I8">
    <property type="taxonomic scope" value="Bacteria"/>
</dbReference>
<dbReference type="EMBL" id="CP003642">
    <property type="protein sequence ID" value="AFZ25435.1"/>
    <property type="molecule type" value="Genomic_DNA"/>
</dbReference>
<proteinExistence type="predicted"/>
<dbReference type="OrthoDB" id="504449at2"/>
<sequence>MTDEIDQLLADWKNKINIASHNLLELQELPTYQRLCGSPGFPGVQLTGITAIRVSPAISAMNDLFQYFDLLVQTIDQASKLRQQLPRFLVPEQKVDEIKQLLTGASIRLPAVQTPLAQRELLTIAQTAQAIAPAQLLQVMNHAFSVARDAVLAVDAAWANLDGMLKDAVAQIQSLEKLGESLGQSSLSEILLIRGTIASLQQRIEQDPLGVSEDFQHQIQPMLAQLQSTLAQAAKQLAQARDKLAIAQETLQQLEKLHSKSVATFAESQEKIVDHSIMQTPLPQAQIDALSQWLTKLETKLAQGLVNPVMVGLDNWLLKAREYMVTAQRTDTAHNNLLQTRRELRGRLDALKAKALVRRLIEDAILAELAQQAKELLYMRPTPLDKAAELVSQYEKRLNGNR</sequence>
<dbReference type="KEGG" id="csg:Cylst_3280"/>
<dbReference type="RefSeq" id="WP_015208684.1">
    <property type="nucleotide sequence ID" value="NC_019757.1"/>
</dbReference>
<keyword evidence="1" id="KW-0175">Coiled coil</keyword>
<protein>
    <submittedName>
        <fullName evidence="2">Uncharacterized protein</fullName>
    </submittedName>
</protein>
<feature type="coiled-coil region" evidence="1">
    <location>
        <begin position="223"/>
        <end position="257"/>
    </location>
</feature>
<evidence type="ECO:0000256" key="1">
    <source>
        <dbReference type="SAM" id="Coils"/>
    </source>
</evidence>
<dbReference type="Proteomes" id="UP000010475">
    <property type="component" value="Chromosome"/>
</dbReference>
<evidence type="ECO:0000313" key="3">
    <source>
        <dbReference type="Proteomes" id="UP000010475"/>
    </source>
</evidence>
<evidence type="ECO:0000313" key="2">
    <source>
        <dbReference type="EMBL" id="AFZ25435.1"/>
    </source>
</evidence>
<dbReference type="HOGENOM" id="CLU_623904_0_0_3"/>
<reference evidence="2 3" key="1">
    <citation type="submission" date="2012-06" db="EMBL/GenBank/DDBJ databases">
        <title>Finished chromosome of genome of Cylindrospermum stagnale PCC 7417.</title>
        <authorList>
            <consortium name="US DOE Joint Genome Institute"/>
            <person name="Gugger M."/>
            <person name="Coursin T."/>
            <person name="Rippka R."/>
            <person name="Tandeau De Marsac N."/>
            <person name="Huntemann M."/>
            <person name="Wei C.-L."/>
            <person name="Han J."/>
            <person name="Detter J.C."/>
            <person name="Han C."/>
            <person name="Tapia R."/>
            <person name="Chen A."/>
            <person name="Kyrpides N."/>
            <person name="Mavromatis K."/>
            <person name="Markowitz V."/>
            <person name="Szeto E."/>
            <person name="Ivanova N."/>
            <person name="Pagani I."/>
            <person name="Pati A."/>
            <person name="Goodwin L."/>
            <person name="Nordberg H.P."/>
            <person name="Cantor M.N."/>
            <person name="Hua S.X."/>
            <person name="Woyke T."/>
            <person name="Kerfeld C.A."/>
        </authorList>
    </citation>
    <scope>NUCLEOTIDE SEQUENCE [LARGE SCALE GENOMIC DNA]</scope>
    <source>
        <strain evidence="2 3">PCC 7417</strain>
    </source>
</reference>
<accession>K9WYI9</accession>
<name>K9WYI9_9NOST</name>
<dbReference type="AlphaFoldDB" id="K9WYI9"/>